<dbReference type="EMBL" id="CAJVPW010015684">
    <property type="protein sequence ID" value="CAG8663998.1"/>
    <property type="molecule type" value="Genomic_DNA"/>
</dbReference>
<dbReference type="Proteomes" id="UP000789366">
    <property type="component" value="Unassembled WGS sequence"/>
</dbReference>
<name>A0ACA9NM30_9GLOM</name>
<feature type="non-terminal residue" evidence="1">
    <location>
        <position position="1"/>
    </location>
</feature>
<keyword evidence="2" id="KW-1185">Reference proteome</keyword>
<evidence type="ECO:0000313" key="1">
    <source>
        <dbReference type="EMBL" id="CAG8663998.1"/>
    </source>
</evidence>
<evidence type="ECO:0000313" key="2">
    <source>
        <dbReference type="Proteomes" id="UP000789366"/>
    </source>
</evidence>
<accession>A0ACA9NM30</accession>
<reference evidence="1" key="1">
    <citation type="submission" date="2021-06" db="EMBL/GenBank/DDBJ databases">
        <authorList>
            <person name="Kallberg Y."/>
            <person name="Tangrot J."/>
            <person name="Rosling A."/>
        </authorList>
    </citation>
    <scope>NUCLEOTIDE SEQUENCE</scope>
    <source>
        <strain evidence="1">28 12/20/2015</strain>
    </source>
</reference>
<protein>
    <submittedName>
        <fullName evidence="1">8500_t:CDS:1</fullName>
    </submittedName>
</protein>
<proteinExistence type="predicted"/>
<organism evidence="1 2">
    <name type="scientific">Cetraspora pellucida</name>
    <dbReference type="NCBI Taxonomy" id="1433469"/>
    <lineage>
        <taxon>Eukaryota</taxon>
        <taxon>Fungi</taxon>
        <taxon>Fungi incertae sedis</taxon>
        <taxon>Mucoromycota</taxon>
        <taxon>Glomeromycotina</taxon>
        <taxon>Glomeromycetes</taxon>
        <taxon>Diversisporales</taxon>
        <taxon>Gigasporaceae</taxon>
        <taxon>Cetraspora</taxon>
    </lineage>
</organism>
<comment type="caution">
    <text evidence="1">The sequence shown here is derived from an EMBL/GenBank/DDBJ whole genome shotgun (WGS) entry which is preliminary data.</text>
</comment>
<sequence>DITENGCLEDDYERRQTSLKVLLRTLRREDVEQIWIVTPQGLFPGHFNNHVVILTDGSHLCTCLTLVSKGIYKNSKINEEDKDIALLPSIRLCKPNQPSASISTSHVVDFRHLSRFRVDNVLTPALQKSVSEKMRWSKGYGLSKKALNLMIRLNCDKEFFDMMEGFISSKTHELKLANEENNDSESIRPIAESQPVVANPFVTKRRGRPPNRLKNALEDITGAHHNVLGSTKAVSEGSNIQERKKNKCTNCREYEHNIRTCDAD</sequence>
<gene>
    <name evidence="1" type="ORF">SPELUC_LOCUS9384</name>
</gene>